<dbReference type="AlphaFoldDB" id="A0AAD6ULB1"/>
<feature type="compositionally biased region" description="Pro residues" evidence="1">
    <location>
        <begin position="104"/>
        <end position="123"/>
    </location>
</feature>
<reference evidence="3" key="1">
    <citation type="submission" date="2023-03" db="EMBL/GenBank/DDBJ databases">
        <title>Massive genome expansion in bonnet fungi (Mycena s.s.) driven by repeated elements and novel gene families across ecological guilds.</title>
        <authorList>
            <consortium name="Lawrence Berkeley National Laboratory"/>
            <person name="Harder C.B."/>
            <person name="Miyauchi S."/>
            <person name="Viragh M."/>
            <person name="Kuo A."/>
            <person name="Thoen E."/>
            <person name="Andreopoulos B."/>
            <person name="Lu D."/>
            <person name="Skrede I."/>
            <person name="Drula E."/>
            <person name="Henrissat B."/>
            <person name="Morin E."/>
            <person name="Kohler A."/>
            <person name="Barry K."/>
            <person name="LaButti K."/>
            <person name="Morin E."/>
            <person name="Salamov A."/>
            <person name="Lipzen A."/>
            <person name="Mereny Z."/>
            <person name="Hegedus B."/>
            <person name="Baldrian P."/>
            <person name="Stursova M."/>
            <person name="Weitz H."/>
            <person name="Taylor A."/>
            <person name="Grigoriev I.V."/>
            <person name="Nagy L.G."/>
            <person name="Martin F."/>
            <person name="Kauserud H."/>
        </authorList>
    </citation>
    <scope>NUCLEOTIDE SEQUENCE</scope>
    <source>
        <strain evidence="3">CBHHK173m</strain>
    </source>
</reference>
<dbReference type="Proteomes" id="UP001222325">
    <property type="component" value="Unassembled WGS sequence"/>
</dbReference>
<accession>A0AAD6ULB1</accession>
<keyword evidence="2" id="KW-0732">Signal</keyword>
<gene>
    <name evidence="3" type="ORF">B0H15DRAFT_927357</name>
</gene>
<keyword evidence="4" id="KW-1185">Reference proteome</keyword>
<organism evidence="3 4">
    <name type="scientific">Mycena belliarum</name>
    <dbReference type="NCBI Taxonomy" id="1033014"/>
    <lineage>
        <taxon>Eukaryota</taxon>
        <taxon>Fungi</taxon>
        <taxon>Dikarya</taxon>
        <taxon>Basidiomycota</taxon>
        <taxon>Agaricomycotina</taxon>
        <taxon>Agaricomycetes</taxon>
        <taxon>Agaricomycetidae</taxon>
        <taxon>Agaricales</taxon>
        <taxon>Marasmiineae</taxon>
        <taxon>Mycenaceae</taxon>
        <taxon>Mycena</taxon>
    </lineage>
</organism>
<name>A0AAD6ULB1_9AGAR</name>
<evidence type="ECO:0000313" key="4">
    <source>
        <dbReference type="Proteomes" id="UP001222325"/>
    </source>
</evidence>
<feature type="signal peptide" evidence="2">
    <location>
        <begin position="1"/>
        <end position="20"/>
    </location>
</feature>
<evidence type="ECO:0000256" key="2">
    <source>
        <dbReference type="SAM" id="SignalP"/>
    </source>
</evidence>
<evidence type="ECO:0000256" key="1">
    <source>
        <dbReference type="SAM" id="MobiDB-lite"/>
    </source>
</evidence>
<dbReference type="EMBL" id="JARJCN010000005">
    <property type="protein sequence ID" value="KAJ7100686.1"/>
    <property type="molecule type" value="Genomic_DNA"/>
</dbReference>
<feature type="region of interest" description="Disordered" evidence="1">
    <location>
        <begin position="104"/>
        <end position="124"/>
    </location>
</feature>
<sequence>MRFFSILIPALYIFAPAAFALDAARAAARQTALNIRPDNHYGAPIPPWQPNSVPGWYFGRPQYAPSGLVCLVGGVGHLLFRLLCDILELLLGCGFCPNKAPPIPPPPPPPVGPTTPTPTPPETPDGYTNQYANKTCASETWPIENYLTFGIVESIQGCADMCDKVVKCIFFNSYHDVNAGAGKAYTTKLTCALFAVVVPAANATNCGNQQQQGHPVGVTQITDSYAYFKPHATVG</sequence>
<feature type="chain" id="PRO_5042046976" description="Apple domain-containing protein" evidence="2">
    <location>
        <begin position="21"/>
        <end position="235"/>
    </location>
</feature>
<evidence type="ECO:0008006" key="5">
    <source>
        <dbReference type="Google" id="ProtNLM"/>
    </source>
</evidence>
<evidence type="ECO:0000313" key="3">
    <source>
        <dbReference type="EMBL" id="KAJ7100686.1"/>
    </source>
</evidence>
<comment type="caution">
    <text evidence="3">The sequence shown here is derived from an EMBL/GenBank/DDBJ whole genome shotgun (WGS) entry which is preliminary data.</text>
</comment>
<protein>
    <recommendedName>
        <fullName evidence="5">Apple domain-containing protein</fullName>
    </recommendedName>
</protein>
<proteinExistence type="predicted"/>